<comment type="caution">
    <text evidence="2">The sequence shown here is derived from an EMBL/GenBank/DDBJ whole genome shotgun (WGS) entry which is preliminary data.</text>
</comment>
<dbReference type="PANTHER" id="PTHR34826">
    <property type="entry name" value="UPF0590 PROTEIN C409.17C"/>
    <property type="match status" value="1"/>
</dbReference>
<evidence type="ECO:0000259" key="1">
    <source>
        <dbReference type="Pfam" id="PF08588"/>
    </source>
</evidence>
<dbReference type="AlphaFoldDB" id="A0A2T0A364"/>
<dbReference type="InterPro" id="IPR013897">
    <property type="entry name" value="Duc1"/>
</dbReference>
<dbReference type="Pfam" id="PF08588">
    <property type="entry name" value="Duc1"/>
    <property type="match status" value="1"/>
</dbReference>
<protein>
    <recommendedName>
        <fullName evidence="1">Domain of unknown function at the cortex 1 domain-containing protein</fullName>
    </recommendedName>
</protein>
<dbReference type="PANTHER" id="PTHR34826:SF2">
    <property type="entry name" value="UPF0590 PROTEIN C409.17C"/>
    <property type="match status" value="1"/>
</dbReference>
<evidence type="ECO:0000313" key="3">
    <source>
        <dbReference type="Proteomes" id="UP000239560"/>
    </source>
</evidence>
<feature type="domain" description="Domain of unknown function at the cortex 1" evidence="1">
    <location>
        <begin position="27"/>
        <end position="271"/>
    </location>
</feature>
<gene>
    <name evidence="2" type="ORF">AAT19DRAFT_16382</name>
</gene>
<evidence type="ECO:0000313" key="2">
    <source>
        <dbReference type="EMBL" id="PRQ72458.1"/>
    </source>
</evidence>
<organism evidence="2 3">
    <name type="scientific">Rhodotorula toruloides</name>
    <name type="common">Yeast</name>
    <name type="synonym">Rhodosporidium toruloides</name>
    <dbReference type="NCBI Taxonomy" id="5286"/>
    <lineage>
        <taxon>Eukaryota</taxon>
        <taxon>Fungi</taxon>
        <taxon>Dikarya</taxon>
        <taxon>Basidiomycota</taxon>
        <taxon>Pucciniomycotina</taxon>
        <taxon>Microbotryomycetes</taxon>
        <taxon>Sporidiobolales</taxon>
        <taxon>Sporidiobolaceae</taxon>
        <taxon>Rhodotorula</taxon>
    </lineage>
</organism>
<name>A0A2T0A364_RHOTO</name>
<dbReference type="EMBL" id="LCTV02000009">
    <property type="protein sequence ID" value="PRQ72458.1"/>
    <property type="molecule type" value="Genomic_DNA"/>
</dbReference>
<proteinExistence type="predicted"/>
<reference evidence="2 3" key="1">
    <citation type="journal article" date="2018" name="Elife">
        <title>Functional genomics of lipid metabolism in the oleaginous yeast Rhodosporidium toruloides.</title>
        <authorList>
            <person name="Coradetti S.T."/>
            <person name="Pinel D."/>
            <person name="Geiselman G."/>
            <person name="Ito M."/>
            <person name="Mondo S."/>
            <person name="Reilly M.C."/>
            <person name="Cheng Y.F."/>
            <person name="Bauer S."/>
            <person name="Grigoriev I."/>
            <person name="Gladden J.M."/>
            <person name="Simmons B.A."/>
            <person name="Brem R."/>
            <person name="Arkin A.P."/>
            <person name="Skerker J.M."/>
        </authorList>
    </citation>
    <scope>NUCLEOTIDE SEQUENCE [LARGE SCALE GENOMIC DNA]</scope>
    <source>
        <strain evidence="2 3">NBRC 0880</strain>
    </source>
</reference>
<dbReference type="Proteomes" id="UP000239560">
    <property type="component" value="Unassembled WGS sequence"/>
</dbReference>
<accession>A0A2T0A364</accession>
<dbReference type="OrthoDB" id="2119945at2759"/>
<sequence>MHRHRPSLSLPLSYHSLKDERMSPAPRIRVSAGPNLSSLQPLHINGPPLHISSPSWEGSISVRLRDYPGLKEDEALEEGSTWSISFEGRWKESVGAEEVMFGNVWEKPIKSYLPYGTSAALRFMRYVDPSLECDLYADKPWALSPLFATLQYMSAREHSPTEPLPPFKPDSFPEDLSPLLPSSDASSLVGNPAARRSYFSKAAHRSSTHLTPQHLIRADFSHGFINFDSLSVSLPGGLSFSLAKYWNGEPVVFSCQRKGTGESWFVVSFVLEGDTEGKEEGEGKESEDVD</sequence>